<name>A0ACA9MXT1_9GLOM</name>
<keyword evidence="2" id="KW-1185">Reference proteome</keyword>
<organism evidence="1 2">
    <name type="scientific">Cetraspora pellucida</name>
    <dbReference type="NCBI Taxonomy" id="1433469"/>
    <lineage>
        <taxon>Eukaryota</taxon>
        <taxon>Fungi</taxon>
        <taxon>Fungi incertae sedis</taxon>
        <taxon>Mucoromycota</taxon>
        <taxon>Glomeromycotina</taxon>
        <taxon>Glomeromycetes</taxon>
        <taxon>Diversisporales</taxon>
        <taxon>Gigasporaceae</taxon>
        <taxon>Cetraspora</taxon>
    </lineage>
</organism>
<gene>
    <name evidence="1" type="ORF">SPELUC_LOCUS7785</name>
</gene>
<evidence type="ECO:0000313" key="2">
    <source>
        <dbReference type="Proteomes" id="UP000789366"/>
    </source>
</evidence>
<sequence>GTEQDMPTRFWPSSLRYACSHPYKLMYDKLIALVERKDTLYIAYYGISALIFDMKLPKIFGNLIVPAIHDSLY</sequence>
<comment type="caution">
    <text evidence="1">The sequence shown here is derived from an EMBL/GenBank/DDBJ whole genome shotgun (WGS) entry which is preliminary data.</text>
</comment>
<dbReference type="EMBL" id="CAJVPW010010746">
    <property type="protein sequence ID" value="CAG8618754.1"/>
    <property type="molecule type" value="Genomic_DNA"/>
</dbReference>
<protein>
    <submittedName>
        <fullName evidence="1">12870_t:CDS:1</fullName>
    </submittedName>
</protein>
<accession>A0ACA9MXT1</accession>
<feature type="non-terminal residue" evidence="1">
    <location>
        <position position="1"/>
    </location>
</feature>
<dbReference type="Proteomes" id="UP000789366">
    <property type="component" value="Unassembled WGS sequence"/>
</dbReference>
<proteinExistence type="predicted"/>
<evidence type="ECO:0000313" key="1">
    <source>
        <dbReference type="EMBL" id="CAG8618754.1"/>
    </source>
</evidence>
<reference evidence="1" key="1">
    <citation type="submission" date="2021-06" db="EMBL/GenBank/DDBJ databases">
        <authorList>
            <person name="Kallberg Y."/>
            <person name="Tangrot J."/>
            <person name="Rosling A."/>
        </authorList>
    </citation>
    <scope>NUCLEOTIDE SEQUENCE</scope>
    <source>
        <strain evidence="1">28 12/20/2015</strain>
    </source>
</reference>